<name>A0AAD4QS00_9AGAM</name>
<gene>
    <name evidence="1" type="ORF">B0F90DRAFT_800153</name>
</gene>
<accession>A0AAD4QS00</accession>
<dbReference type="Proteomes" id="UP001203297">
    <property type="component" value="Unassembled WGS sequence"/>
</dbReference>
<sequence length="156" mass="17033">MDETKLFIKVHQGNVPSAARDGKQHLAVWAAGYNHDIAFRAIADGGNAGGTRWTGNVIYHQIMGYPQEQAHARVYMESAYGNAPGKPAQHDLRTECEVVHDDGTGRGYWCVGKVCTILVDEDTDDECSTMCTALPMDRIRVPLSLIARLLISSTGS</sequence>
<reference evidence="1" key="1">
    <citation type="journal article" date="2022" name="New Phytol.">
        <title>Evolutionary transition to the ectomycorrhizal habit in the genomes of a hyperdiverse lineage of mushroom-forming fungi.</title>
        <authorList>
            <person name="Looney B."/>
            <person name="Miyauchi S."/>
            <person name="Morin E."/>
            <person name="Drula E."/>
            <person name="Courty P.E."/>
            <person name="Kohler A."/>
            <person name="Kuo A."/>
            <person name="LaButti K."/>
            <person name="Pangilinan J."/>
            <person name="Lipzen A."/>
            <person name="Riley R."/>
            <person name="Andreopoulos W."/>
            <person name="He G."/>
            <person name="Johnson J."/>
            <person name="Nolan M."/>
            <person name="Tritt A."/>
            <person name="Barry K.W."/>
            <person name="Grigoriev I.V."/>
            <person name="Nagy L.G."/>
            <person name="Hibbett D."/>
            <person name="Henrissat B."/>
            <person name="Matheny P.B."/>
            <person name="Labbe J."/>
            <person name="Martin F.M."/>
        </authorList>
    </citation>
    <scope>NUCLEOTIDE SEQUENCE</scope>
    <source>
        <strain evidence="1">BPL690</strain>
    </source>
</reference>
<protein>
    <submittedName>
        <fullName evidence="1">Uncharacterized protein</fullName>
    </submittedName>
</protein>
<comment type="caution">
    <text evidence="1">The sequence shown here is derived from an EMBL/GenBank/DDBJ whole genome shotgun (WGS) entry which is preliminary data.</text>
</comment>
<dbReference type="AlphaFoldDB" id="A0AAD4QS00"/>
<organism evidence="1 2">
    <name type="scientific">Multifurca ochricompacta</name>
    <dbReference type="NCBI Taxonomy" id="376703"/>
    <lineage>
        <taxon>Eukaryota</taxon>
        <taxon>Fungi</taxon>
        <taxon>Dikarya</taxon>
        <taxon>Basidiomycota</taxon>
        <taxon>Agaricomycotina</taxon>
        <taxon>Agaricomycetes</taxon>
        <taxon>Russulales</taxon>
        <taxon>Russulaceae</taxon>
        <taxon>Multifurca</taxon>
    </lineage>
</organism>
<evidence type="ECO:0000313" key="2">
    <source>
        <dbReference type="Proteomes" id="UP001203297"/>
    </source>
</evidence>
<dbReference type="EMBL" id="WTXG01000003">
    <property type="protein sequence ID" value="KAI0306705.1"/>
    <property type="molecule type" value="Genomic_DNA"/>
</dbReference>
<evidence type="ECO:0000313" key="1">
    <source>
        <dbReference type="EMBL" id="KAI0306705.1"/>
    </source>
</evidence>
<keyword evidence="2" id="KW-1185">Reference proteome</keyword>
<proteinExistence type="predicted"/>